<keyword evidence="8" id="KW-1185">Reference proteome</keyword>
<dbReference type="GO" id="GO:0000027">
    <property type="term" value="P:ribosomal large subunit assembly"/>
    <property type="evidence" value="ECO:0007669"/>
    <property type="project" value="TreeGrafter"/>
</dbReference>
<sequence>MAFVKVVKTKAYFKRYQVKYRRRREGKTDYYARKRLITQAKNKYNSPKYRLVVRITNSTVICQIIYSKIQGDFVLCSAYSRELPRYGVELGLTNWAAAYCTGLLLARRVLAKLGLDSQYQGVSEATGEYVLTEENEEGPRPFKVFLDVGLRRTTTGCRVFAAMKGASDGGLYVPHSENRFPGYDSEEKSLDTEVLRDYIFGQHVANYMSTLQEEDEDKYKRIFSRYVAKGIKSDDLEDIYTQAHAKIRADPSFVPTKKNAPKAGSKARVVNQKPLTREQRLARLQEKKRELMKLHGLEA</sequence>
<dbReference type="SUPFAM" id="SSF53137">
    <property type="entry name" value="Translational machinery components"/>
    <property type="match status" value="1"/>
</dbReference>
<dbReference type="PANTHER" id="PTHR23410:SF12">
    <property type="entry name" value="LARGE RIBOSOMAL SUBUNIT PROTEIN UL18"/>
    <property type="match status" value="1"/>
</dbReference>
<name>A0A9W8BB17_9FUNG</name>
<comment type="caution">
    <text evidence="7">The sequence shown here is derived from an EMBL/GenBank/DDBJ whole genome shotgun (WGS) entry which is preliminary data.</text>
</comment>
<evidence type="ECO:0000256" key="3">
    <source>
        <dbReference type="ARBA" id="ARBA00022490"/>
    </source>
</evidence>
<dbReference type="InterPro" id="IPR057268">
    <property type="entry name" value="Ribosomal_L18"/>
</dbReference>
<dbReference type="Proteomes" id="UP001151582">
    <property type="component" value="Unassembled WGS sequence"/>
</dbReference>
<comment type="subcellular location">
    <subcellularLocation>
        <location evidence="1">Cytoplasm</location>
    </subcellularLocation>
</comment>
<dbReference type="Pfam" id="PF17144">
    <property type="entry name" value="Ribosomal_L5e"/>
    <property type="match status" value="1"/>
</dbReference>
<dbReference type="GO" id="GO:0003735">
    <property type="term" value="F:structural constituent of ribosome"/>
    <property type="evidence" value="ECO:0007669"/>
    <property type="project" value="InterPro"/>
</dbReference>
<evidence type="ECO:0000256" key="2">
    <source>
        <dbReference type="ARBA" id="ARBA00007116"/>
    </source>
</evidence>
<dbReference type="PRINTS" id="PR00058">
    <property type="entry name" value="RIBOSOMALL5"/>
</dbReference>
<keyword evidence="4 7" id="KW-0689">Ribosomal protein</keyword>
<evidence type="ECO:0000259" key="6">
    <source>
        <dbReference type="Pfam" id="PF14204"/>
    </source>
</evidence>
<dbReference type="InterPro" id="IPR005485">
    <property type="entry name" value="Rbsml_uL18_euk_arch"/>
</dbReference>
<dbReference type="CDD" id="cd00432">
    <property type="entry name" value="Ribosomal_L18_L5e"/>
    <property type="match status" value="1"/>
</dbReference>
<dbReference type="AlphaFoldDB" id="A0A9W8BB17"/>
<dbReference type="GO" id="GO:0022625">
    <property type="term" value="C:cytosolic large ribosomal subunit"/>
    <property type="evidence" value="ECO:0007669"/>
    <property type="project" value="TreeGrafter"/>
</dbReference>
<comment type="similarity">
    <text evidence="2">Belongs to the universal ribosomal protein uL18 family.</text>
</comment>
<dbReference type="GO" id="GO:0006412">
    <property type="term" value="P:translation"/>
    <property type="evidence" value="ECO:0007669"/>
    <property type="project" value="InterPro"/>
</dbReference>
<dbReference type="EMBL" id="JANBQB010000028">
    <property type="protein sequence ID" value="KAJ1984172.1"/>
    <property type="molecule type" value="Genomic_DNA"/>
</dbReference>
<keyword evidence="5" id="KW-0687">Ribonucleoprotein</keyword>
<evidence type="ECO:0000313" key="7">
    <source>
        <dbReference type="EMBL" id="KAJ1984172.1"/>
    </source>
</evidence>
<keyword evidence="3" id="KW-0963">Cytoplasm</keyword>
<accession>A0A9W8BB17</accession>
<dbReference type="FunFam" id="3.30.420.100:FF:000002">
    <property type="entry name" value="60S ribosomal protein L5"/>
    <property type="match status" value="1"/>
</dbReference>
<dbReference type="GO" id="GO:0008097">
    <property type="term" value="F:5S rRNA binding"/>
    <property type="evidence" value="ECO:0007669"/>
    <property type="project" value="InterPro"/>
</dbReference>
<protein>
    <submittedName>
        <fullName evidence="7">60S ribosomal protein L5</fullName>
    </submittedName>
</protein>
<dbReference type="PANTHER" id="PTHR23410">
    <property type="entry name" value="RIBOSOMAL PROTEIN L5-RELATED"/>
    <property type="match status" value="1"/>
</dbReference>
<dbReference type="InterPro" id="IPR025607">
    <property type="entry name" value="Ribosomal_uL18_C_euk"/>
</dbReference>
<dbReference type="Pfam" id="PF14204">
    <property type="entry name" value="Ribosomal_L18_c"/>
    <property type="match status" value="1"/>
</dbReference>
<evidence type="ECO:0000256" key="4">
    <source>
        <dbReference type="ARBA" id="ARBA00022980"/>
    </source>
</evidence>
<evidence type="ECO:0000256" key="5">
    <source>
        <dbReference type="ARBA" id="ARBA00023274"/>
    </source>
</evidence>
<evidence type="ECO:0000256" key="1">
    <source>
        <dbReference type="ARBA" id="ARBA00004496"/>
    </source>
</evidence>
<feature type="domain" description="Large ribosomal subunit protein uL18 C-terminal eukaryotes" evidence="6">
    <location>
        <begin position="236"/>
        <end position="292"/>
    </location>
</feature>
<proteinExistence type="inferred from homology"/>
<gene>
    <name evidence="7" type="primary">RPL5</name>
    <name evidence="7" type="ORF">H4R34_000826</name>
</gene>
<dbReference type="OrthoDB" id="1618453at2759"/>
<dbReference type="HAMAP" id="MF_01337_A">
    <property type="entry name" value="Ribosomal_uL18_A"/>
    <property type="match status" value="1"/>
</dbReference>
<evidence type="ECO:0000313" key="8">
    <source>
        <dbReference type="Proteomes" id="UP001151582"/>
    </source>
</evidence>
<dbReference type="Gene3D" id="3.30.420.100">
    <property type="match status" value="1"/>
</dbReference>
<organism evidence="7 8">
    <name type="scientific">Dimargaris verticillata</name>
    <dbReference type="NCBI Taxonomy" id="2761393"/>
    <lineage>
        <taxon>Eukaryota</taxon>
        <taxon>Fungi</taxon>
        <taxon>Fungi incertae sedis</taxon>
        <taxon>Zoopagomycota</taxon>
        <taxon>Kickxellomycotina</taxon>
        <taxon>Dimargaritomycetes</taxon>
        <taxon>Dimargaritales</taxon>
        <taxon>Dimargaritaceae</taxon>
        <taxon>Dimargaris</taxon>
    </lineage>
</organism>
<reference evidence="7" key="1">
    <citation type="submission" date="2022-07" db="EMBL/GenBank/DDBJ databases">
        <title>Phylogenomic reconstructions and comparative analyses of Kickxellomycotina fungi.</title>
        <authorList>
            <person name="Reynolds N.K."/>
            <person name="Stajich J.E."/>
            <person name="Barry K."/>
            <person name="Grigoriev I.V."/>
            <person name="Crous P."/>
            <person name="Smith M.E."/>
        </authorList>
    </citation>
    <scope>NUCLEOTIDE SEQUENCE</scope>
    <source>
        <strain evidence="7">RSA 567</strain>
    </source>
</reference>